<comment type="caution">
    <text evidence="2">The sequence shown here is derived from an EMBL/GenBank/DDBJ whole genome shotgun (WGS) entry which is preliminary data.</text>
</comment>
<dbReference type="EMBL" id="JACGCM010000696">
    <property type="protein sequence ID" value="KAF6168450.1"/>
    <property type="molecule type" value="Genomic_DNA"/>
</dbReference>
<dbReference type="AlphaFoldDB" id="A0A7J7NN54"/>
<organism evidence="2 3">
    <name type="scientific">Kingdonia uniflora</name>
    <dbReference type="NCBI Taxonomy" id="39325"/>
    <lineage>
        <taxon>Eukaryota</taxon>
        <taxon>Viridiplantae</taxon>
        <taxon>Streptophyta</taxon>
        <taxon>Embryophyta</taxon>
        <taxon>Tracheophyta</taxon>
        <taxon>Spermatophyta</taxon>
        <taxon>Magnoliopsida</taxon>
        <taxon>Ranunculales</taxon>
        <taxon>Circaeasteraceae</taxon>
        <taxon>Kingdonia</taxon>
    </lineage>
</organism>
<evidence type="ECO:0000313" key="3">
    <source>
        <dbReference type="Proteomes" id="UP000541444"/>
    </source>
</evidence>
<keyword evidence="3" id="KW-1185">Reference proteome</keyword>
<evidence type="ECO:0000256" key="1">
    <source>
        <dbReference type="SAM" id="MobiDB-lite"/>
    </source>
</evidence>
<feature type="non-terminal residue" evidence="2">
    <location>
        <position position="1"/>
    </location>
</feature>
<proteinExistence type="predicted"/>
<accession>A0A7J7NN54</accession>
<sequence length="80" mass="9512">AFEQTAEAHFITYSNISKPSQPLKKAPQRSPRDEPLTQTELREWINTLQQTSFDHIYIRSKYDNTYSQFTRQNFENKLTS</sequence>
<feature type="region of interest" description="Disordered" evidence="1">
    <location>
        <begin position="17"/>
        <end position="36"/>
    </location>
</feature>
<name>A0A7J7NN54_9MAGN</name>
<reference evidence="2 3" key="1">
    <citation type="journal article" date="2020" name="IScience">
        <title>Genome Sequencing of the Endangered Kingdonia uniflora (Circaeasteraceae, Ranunculales) Reveals Potential Mechanisms of Evolutionary Specialization.</title>
        <authorList>
            <person name="Sun Y."/>
            <person name="Deng T."/>
            <person name="Zhang A."/>
            <person name="Moore M.J."/>
            <person name="Landis J.B."/>
            <person name="Lin N."/>
            <person name="Zhang H."/>
            <person name="Zhang X."/>
            <person name="Huang J."/>
            <person name="Zhang X."/>
            <person name="Sun H."/>
            <person name="Wang H."/>
        </authorList>
    </citation>
    <scope>NUCLEOTIDE SEQUENCE [LARGE SCALE GENOMIC DNA]</scope>
    <source>
        <strain evidence="2">TB1705</strain>
        <tissue evidence="2">Leaf</tissue>
    </source>
</reference>
<evidence type="ECO:0000313" key="2">
    <source>
        <dbReference type="EMBL" id="KAF6168450.1"/>
    </source>
</evidence>
<protein>
    <submittedName>
        <fullName evidence="2">Uncharacterized protein</fullName>
    </submittedName>
</protein>
<gene>
    <name evidence="2" type="ORF">GIB67_005002</name>
</gene>
<dbReference type="Proteomes" id="UP000541444">
    <property type="component" value="Unassembled WGS sequence"/>
</dbReference>